<organism evidence="1 2">
    <name type="scientific">Symbiodinium natans</name>
    <dbReference type="NCBI Taxonomy" id="878477"/>
    <lineage>
        <taxon>Eukaryota</taxon>
        <taxon>Sar</taxon>
        <taxon>Alveolata</taxon>
        <taxon>Dinophyceae</taxon>
        <taxon>Suessiales</taxon>
        <taxon>Symbiodiniaceae</taxon>
        <taxon>Symbiodinium</taxon>
    </lineage>
</organism>
<comment type="caution">
    <text evidence="1">The sequence shown here is derived from an EMBL/GenBank/DDBJ whole genome shotgun (WGS) entry which is preliminary data.</text>
</comment>
<protein>
    <submittedName>
        <fullName evidence="1">Uncharacterized protein</fullName>
    </submittedName>
</protein>
<reference evidence="1" key="1">
    <citation type="submission" date="2021-02" db="EMBL/GenBank/DDBJ databases">
        <authorList>
            <person name="Dougan E. K."/>
            <person name="Rhodes N."/>
            <person name="Thang M."/>
            <person name="Chan C."/>
        </authorList>
    </citation>
    <scope>NUCLEOTIDE SEQUENCE</scope>
</reference>
<keyword evidence="2" id="KW-1185">Reference proteome</keyword>
<name>A0A812PU14_9DINO</name>
<sequence>MFRCWPAGLERSTPRSTKFLTSRKAASAASGPVRAKQIRQREEVRTFFPVRLTKGKNQVQLEAYGREVSLHIENTMCAELLRATVREPLQPGGLPLPRFSLKFHDVSGRQIKDPEPVVIKIKMGTPVDGKLVSLCAAGKSVEACVSAKGILRVKAPACDLSSLTFSVDIFQSIDSDSLISSLEVPRGPRQYDRFYSDWDETTQQFERGGLPYFLPYGFQRIAIQVDMTGFEDAVVAYHGTSLDSARRILLEGFKIPSARGVGPKPNHIAGT</sequence>
<accession>A0A812PU14</accession>
<evidence type="ECO:0000313" key="2">
    <source>
        <dbReference type="Proteomes" id="UP000604046"/>
    </source>
</evidence>
<gene>
    <name evidence="1" type="ORF">SNAT2548_LOCUS18261</name>
</gene>
<dbReference type="Proteomes" id="UP000604046">
    <property type="component" value="Unassembled WGS sequence"/>
</dbReference>
<evidence type="ECO:0000313" key="1">
    <source>
        <dbReference type="EMBL" id="CAE7347819.1"/>
    </source>
</evidence>
<dbReference type="EMBL" id="CAJNDS010002139">
    <property type="protein sequence ID" value="CAE7347819.1"/>
    <property type="molecule type" value="Genomic_DNA"/>
</dbReference>
<proteinExistence type="predicted"/>
<dbReference type="AlphaFoldDB" id="A0A812PU14"/>